<evidence type="ECO:0000313" key="2">
    <source>
        <dbReference type="EMBL" id="JAR92984.1"/>
    </source>
</evidence>
<keyword evidence="1" id="KW-1133">Transmembrane helix</keyword>
<evidence type="ECO:0000256" key="1">
    <source>
        <dbReference type="SAM" id="Phobius"/>
    </source>
</evidence>
<accession>A0A147BQE4</accession>
<dbReference type="AlphaFoldDB" id="A0A147BQE4"/>
<proteinExistence type="predicted"/>
<feature type="transmembrane region" description="Helical" evidence="1">
    <location>
        <begin position="43"/>
        <end position="61"/>
    </location>
</feature>
<reference evidence="2" key="1">
    <citation type="journal article" date="2018" name="PLoS Negl. Trop. Dis.">
        <title>Sialome diversity of ticks revealed by RNAseq of single tick salivary glands.</title>
        <authorList>
            <person name="Perner J."/>
            <person name="Kropackova S."/>
            <person name="Kopacek P."/>
            <person name="Ribeiro J.M."/>
        </authorList>
    </citation>
    <scope>NUCLEOTIDE SEQUENCE</scope>
    <source>
        <strain evidence="2">Siblings of single egg batch collected in Ceske Budejovice</strain>
        <tissue evidence="2">Salivary glands</tissue>
    </source>
</reference>
<protein>
    <submittedName>
        <fullName evidence="2">Uncharacterized protein</fullName>
    </submittedName>
</protein>
<dbReference type="EMBL" id="GEGO01002420">
    <property type="protein sequence ID" value="JAR92984.1"/>
    <property type="molecule type" value="Transcribed_RNA"/>
</dbReference>
<name>A0A147BQE4_IXORI</name>
<organism evidence="2">
    <name type="scientific">Ixodes ricinus</name>
    <name type="common">Common tick</name>
    <name type="synonym">Acarus ricinus</name>
    <dbReference type="NCBI Taxonomy" id="34613"/>
    <lineage>
        <taxon>Eukaryota</taxon>
        <taxon>Metazoa</taxon>
        <taxon>Ecdysozoa</taxon>
        <taxon>Arthropoda</taxon>
        <taxon>Chelicerata</taxon>
        <taxon>Arachnida</taxon>
        <taxon>Acari</taxon>
        <taxon>Parasitiformes</taxon>
        <taxon>Ixodida</taxon>
        <taxon>Ixodoidea</taxon>
        <taxon>Ixodidae</taxon>
        <taxon>Ixodinae</taxon>
        <taxon>Ixodes</taxon>
    </lineage>
</organism>
<keyword evidence="1" id="KW-0812">Transmembrane</keyword>
<sequence length="73" mass="9062">EGLRNARNRSRYTPQRRRVHPGTFYARRWSVPRRTSPFWYRRFYHRFAAGMSTGHFLFPYFTNCICFFSDLKY</sequence>
<keyword evidence="1" id="KW-0472">Membrane</keyword>
<feature type="non-terminal residue" evidence="2">
    <location>
        <position position="1"/>
    </location>
</feature>